<evidence type="ECO:0000256" key="2">
    <source>
        <dbReference type="SAM" id="Phobius"/>
    </source>
</evidence>
<evidence type="ECO:0000313" key="4">
    <source>
        <dbReference type="WBParaSite" id="jg5489"/>
    </source>
</evidence>
<keyword evidence="2" id="KW-1133">Transmembrane helix</keyword>
<feature type="coiled-coil region" evidence="1">
    <location>
        <begin position="139"/>
        <end position="177"/>
    </location>
</feature>
<sequence>MREEEEEEEDGEKVQMSTYSMLVALQRDKRVLSMKDQIELLEQMEQDLKSIDKEIDPFQKQLLNEAMKLDINESQINEKKIEILKSMTDELEANFHNVNLSDDRKKSQKDVLKEIAQIHQELGKHDVENALQNEFELIEKETEKNWKEHEEKKENLMKKKKAEVKALKERLKEFRYVVKPKVEISEPKHPYDFLKNVEFSVAVKPGGENFYNIQEDFFEQYVNYNEKPQLFAKPNEEDSALFGEKIKSIGAEGKNCVILKNFVKKAIYNGSKDYTTEVLRARLGAQALSSVLNGKRFSTDLAYAVLASLAGAGSIAYVLDTFVWPALLLVLHITQPHSFLFMIVSCILNSLTALFGETFDSGVIKKFLDTLKGGSFLPASWKEAIALLKDSAIAGGVAAVGSIPLNLIVMFNSWYLMPVAAIANQIATSTAGAMIPMEISKMQRFTKAAFLLKTQSGFYAKPTKNSLKT</sequence>
<keyword evidence="2" id="KW-0812">Transmembrane</keyword>
<feature type="transmembrane region" description="Helical" evidence="2">
    <location>
        <begin position="392"/>
        <end position="409"/>
    </location>
</feature>
<proteinExistence type="predicted"/>
<feature type="transmembrane region" description="Helical" evidence="2">
    <location>
        <begin position="339"/>
        <end position="356"/>
    </location>
</feature>
<feature type="transmembrane region" description="Helical" evidence="2">
    <location>
        <begin position="301"/>
        <end position="319"/>
    </location>
</feature>
<dbReference type="Proteomes" id="UP000887574">
    <property type="component" value="Unplaced"/>
</dbReference>
<protein>
    <submittedName>
        <fullName evidence="4">Uncharacterized protein</fullName>
    </submittedName>
</protein>
<name>A0A915EHS3_9BILA</name>
<keyword evidence="1" id="KW-0175">Coiled coil</keyword>
<keyword evidence="2" id="KW-0472">Membrane</keyword>
<dbReference type="AlphaFoldDB" id="A0A915EHS3"/>
<accession>A0A915EHS3</accession>
<organism evidence="3 4">
    <name type="scientific">Ditylenchus dipsaci</name>
    <dbReference type="NCBI Taxonomy" id="166011"/>
    <lineage>
        <taxon>Eukaryota</taxon>
        <taxon>Metazoa</taxon>
        <taxon>Ecdysozoa</taxon>
        <taxon>Nematoda</taxon>
        <taxon>Chromadorea</taxon>
        <taxon>Rhabditida</taxon>
        <taxon>Tylenchina</taxon>
        <taxon>Tylenchomorpha</taxon>
        <taxon>Sphaerularioidea</taxon>
        <taxon>Anguinidae</taxon>
        <taxon>Anguininae</taxon>
        <taxon>Ditylenchus</taxon>
    </lineage>
</organism>
<reference evidence="4" key="1">
    <citation type="submission" date="2022-11" db="UniProtKB">
        <authorList>
            <consortium name="WormBaseParasite"/>
        </authorList>
    </citation>
    <scope>IDENTIFICATION</scope>
</reference>
<evidence type="ECO:0000256" key="1">
    <source>
        <dbReference type="SAM" id="Coils"/>
    </source>
</evidence>
<dbReference type="WBParaSite" id="jg5489">
    <property type="protein sequence ID" value="jg5489"/>
    <property type="gene ID" value="jg5489"/>
</dbReference>
<keyword evidence="3" id="KW-1185">Reference proteome</keyword>
<feature type="coiled-coil region" evidence="1">
    <location>
        <begin position="34"/>
        <end position="61"/>
    </location>
</feature>
<evidence type="ECO:0000313" key="3">
    <source>
        <dbReference type="Proteomes" id="UP000887574"/>
    </source>
</evidence>